<organism evidence="1">
    <name type="scientific">human gut metagenome</name>
    <dbReference type="NCBI Taxonomy" id="408170"/>
    <lineage>
        <taxon>unclassified sequences</taxon>
        <taxon>metagenomes</taxon>
        <taxon>organismal metagenomes</taxon>
    </lineage>
</organism>
<dbReference type="PANTHER" id="PTHR41313:SF1">
    <property type="entry name" value="DNA METHYLASE ADENINE-SPECIFIC DOMAIN-CONTAINING PROTEIN"/>
    <property type="match status" value="1"/>
</dbReference>
<sequence length="230" mass="26406">SVLPPTVATEDIYITLGSPWVPSDVIDDFIEHLFGGQAKYWSNSKSTQEYLSVKHDELTGTWEIPEKTRYGHGVTDTDSYGTSRLEALYILERTLNMKTIAVKNEVACKINASGKKRVINKEETLLALEKQQKMIKEFQDWVWKDEKRKKRLETIFENKYSCVRRRIFDGSFLTFPDLSPNITLFPYQKNAVARIIFTPNTLLAHDVGSGKTYIMIASGMELRRMGLSKK</sequence>
<protein>
    <submittedName>
        <fullName evidence="1">Superfamily II DNA</fullName>
    </submittedName>
</protein>
<proteinExistence type="predicted"/>
<comment type="caution">
    <text evidence="1">The sequence shown here is derived from an EMBL/GenBank/DDBJ whole genome shotgun (WGS) entry which is preliminary data.</text>
</comment>
<feature type="non-terminal residue" evidence="1">
    <location>
        <position position="1"/>
    </location>
</feature>
<evidence type="ECO:0000313" key="1">
    <source>
        <dbReference type="EMBL" id="EKC58224.1"/>
    </source>
</evidence>
<dbReference type="InterPro" id="IPR027417">
    <property type="entry name" value="P-loop_NTPase"/>
</dbReference>
<dbReference type="InterPro" id="IPR052933">
    <property type="entry name" value="DNA_Protect_Modify"/>
</dbReference>
<name>K1SRZ6_9ZZZZ</name>
<dbReference type="SUPFAM" id="SSF52540">
    <property type="entry name" value="P-loop containing nucleoside triphosphate hydrolases"/>
    <property type="match status" value="1"/>
</dbReference>
<dbReference type="EMBL" id="AJWZ01006977">
    <property type="protein sequence ID" value="EKC58224.1"/>
    <property type="molecule type" value="Genomic_DNA"/>
</dbReference>
<dbReference type="AlphaFoldDB" id="K1SRZ6"/>
<reference evidence="1" key="1">
    <citation type="journal article" date="2013" name="Environ. Microbiol.">
        <title>Microbiota from the distal guts of lean and obese adolescents exhibit partial functional redundancy besides clear differences in community structure.</title>
        <authorList>
            <person name="Ferrer M."/>
            <person name="Ruiz A."/>
            <person name="Lanza F."/>
            <person name="Haange S.B."/>
            <person name="Oberbach A."/>
            <person name="Till H."/>
            <person name="Bargiela R."/>
            <person name="Campoy C."/>
            <person name="Segura M.T."/>
            <person name="Richter M."/>
            <person name="von Bergen M."/>
            <person name="Seifert J."/>
            <person name="Suarez A."/>
        </authorList>
    </citation>
    <scope>NUCLEOTIDE SEQUENCE</scope>
</reference>
<dbReference type="Gene3D" id="3.40.50.300">
    <property type="entry name" value="P-loop containing nucleotide triphosphate hydrolases"/>
    <property type="match status" value="1"/>
</dbReference>
<dbReference type="PANTHER" id="PTHR41313">
    <property type="entry name" value="ADENINE-SPECIFIC METHYLTRANSFERASE"/>
    <property type="match status" value="1"/>
</dbReference>
<gene>
    <name evidence="1" type="ORF">OBE_10119</name>
</gene>
<accession>K1SRZ6</accession>